<gene>
    <name evidence="3" type="ORF">EV700_1770</name>
</gene>
<dbReference type="Proteomes" id="UP000292423">
    <property type="component" value="Unassembled WGS sequence"/>
</dbReference>
<feature type="chain" id="PRO_5020284131" evidence="1">
    <location>
        <begin position="23"/>
        <end position="304"/>
    </location>
</feature>
<proteinExistence type="predicted"/>
<reference evidence="3 4" key="1">
    <citation type="submission" date="2019-02" db="EMBL/GenBank/DDBJ databases">
        <title>Genomic Encyclopedia of Type Strains, Phase IV (KMG-IV): sequencing the most valuable type-strain genomes for metagenomic binning, comparative biology and taxonomic classification.</title>
        <authorList>
            <person name="Goeker M."/>
        </authorList>
    </citation>
    <scope>NUCLEOTIDE SEQUENCE [LARGE SCALE GENOMIC DNA]</scope>
    <source>
        <strain evidence="3 4">DSM 105135</strain>
    </source>
</reference>
<name>A0A4V2G5I4_9GAMM</name>
<feature type="domain" description="AB hydrolase-1" evidence="2">
    <location>
        <begin position="30"/>
        <end position="273"/>
    </location>
</feature>
<accession>A0A4V2G5I4</accession>
<evidence type="ECO:0000313" key="4">
    <source>
        <dbReference type="Proteomes" id="UP000292423"/>
    </source>
</evidence>
<dbReference type="Pfam" id="PF00561">
    <property type="entry name" value="Abhydrolase_1"/>
    <property type="match status" value="1"/>
</dbReference>
<evidence type="ECO:0000256" key="1">
    <source>
        <dbReference type="SAM" id="SignalP"/>
    </source>
</evidence>
<evidence type="ECO:0000313" key="3">
    <source>
        <dbReference type="EMBL" id="RZU44966.1"/>
    </source>
</evidence>
<protein>
    <submittedName>
        <fullName evidence="3">Triacylglycerol lipase</fullName>
    </submittedName>
</protein>
<feature type="signal peptide" evidence="1">
    <location>
        <begin position="1"/>
        <end position="22"/>
    </location>
</feature>
<dbReference type="AlphaFoldDB" id="A0A4V2G5I4"/>
<dbReference type="EMBL" id="SHKX01000012">
    <property type="protein sequence ID" value="RZU44966.1"/>
    <property type="molecule type" value="Genomic_DNA"/>
</dbReference>
<dbReference type="RefSeq" id="WP_207224624.1">
    <property type="nucleotide sequence ID" value="NZ_SHKX01000012.1"/>
</dbReference>
<dbReference type="Gene3D" id="3.40.50.1820">
    <property type="entry name" value="alpha/beta hydrolase"/>
    <property type="match status" value="1"/>
</dbReference>
<sequence length="304" mass="31570">MRKLLISALVAATATVSTVATAGTYSQTKYPIVLAHGMFGFKSLLGGAIDYWYQIPSDLQSNGAKVYVTQVAALESSDVRGEQLLTQVKNILAITGAAKVNLMGHSHGGHSIRYVADAIPSRVASVTAIGSPVKGSSVADLVQSTGPLSPVAYGALNALAGIIEMFNGAGSFDQSAKNSIASLSTSGSAAFTSRHPAGVPTTSCGSGAATVNGIKYYSWGGTSRLTNVLDPTDALLGLTGLFIPGANDGLVSQCSSHLGVVLRDNYSMNHLDEVNLMFGLRNIFSTDPKSVYREHANRLKLAGM</sequence>
<dbReference type="SUPFAM" id="SSF53474">
    <property type="entry name" value="alpha/beta-Hydrolases"/>
    <property type="match status" value="1"/>
</dbReference>
<evidence type="ECO:0000259" key="2">
    <source>
        <dbReference type="Pfam" id="PF00561"/>
    </source>
</evidence>
<comment type="caution">
    <text evidence="3">The sequence shown here is derived from an EMBL/GenBank/DDBJ whole genome shotgun (WGS) entry which is preliminary data.</text>
</comment>
<dbReference type="InterPro" id="IPR029058">
    <property type="entry name" value="AB_hydrolase_fold"/>
</dbReference>
<dbReference type="InterPro" id="IPR000073">
    <property type="entry name" value="AB_hydrolase_1"/>
</dbReference>
<organism evidence="3 4">
    <name type="scientific">Fluviicoccus keumensis</name>
    <dbReference type="NCBI Taxonomy" id="1435465"/>
    <lineage>
        <taxon>Bacteria</taxon>
        <taxon>Pseudomonadati</taxon>
        <taxon>Pseudomonadota</taxon>
        <taxon>Gammaproteobacteria</taxon>
        <taxon>Moraxellales</taxon>
        <taxon>Moraxellaceae</taxon>
        <taxon>Fluviicoccus</taxon>
    </lineage>
</organism>
<keyword evidence="4" id="KW-1185">Reference proteome</keyword>
<keyword evidence="1" id="KW-0732">Signal</keyword>